<sequence>MLTETNHSDQPIAALTLAEIPATLRAETDAANRSASQAIEHAMRAGELLAQAKGQLEHGEWLSWLDSNFSGSRRTAQQWMRLAAGRERLQMRSDCAFDSIADAVRALQEDEQDDSFSPPAIVDLQLWAKAHPECIDDDGEFRDDFHCDAFPPLDGRQAFFGTSENVQCQIWPLGDGYSLVSSVRWRRGDSANGVGSETKRPVRLNHAHLAFLLASFGVNHQLDWRPIRVPVLGLPTRYEEVAA</sequence>
<dbReference type="InterPro" id="IPR021451">
    <property type="entry name" value="DUF3102"/>
</dbReference>
<reference evidence="1 2" key="1">
    <citation type="submission" date="2019-02" db="EMBL/GenBank/DDBJ databases">
        <title>Deep-cultivation of Planctomycetes and their phenomic and genomic characterization uncovers novel biology.</title>
        <authorList>
            <person name="Wiegand S."/>
            <person name="Jogler M."/>
            <person name="Boedeker C."/>
            <person name="Pinto D."/>
            <person name="Vollmers J."/>
            <person name="Rivas-Marin E."/>
            <person name="Kohn T."/>
            <person name="Peeters S.H."/>
            <person name="Heuer A."/>
            <person name="Rast P."/>
            <person name="Oberbeckmann S."/>
            <person name="Bunk B."/>
            <person name="Jeske O."/>
            <person name="Meyerdierks A."/>
            <person name="Storesund J.E."/>
            <person name="Kallscheuer N."/>
            <person name="Luecker S."/>
            <person name="Lage O.M."/>
            <person name="Pohl T."/>
            <person name="Merkel B.J."/>
            <person name="Hornburger P."/>
            <person name="Mueller R.-W."/>
            <person name="Bruemmer F."/>
            <person name="Labrenz M."/>
            <person name="Spormann A.M."/>
            <person name="Op Den Camp H."/>
            <person name="Overmann J."/>
            <person name="Amann R."/>
            <person name="Jetten M.S.M."/>
            <person name="Mascher T."/>
            <person name="Medema M.H."/>
            <person name="Devos D.P."/>
            <person name="Kaster A.-K."/>
            <person name="Ovreas L."/>
            <person name="Rohde M."/>
            <person name="Galperin M.Y."/>
            <person name="Jogler C."/>
        </authorList>
    </citation>
    <scope>NUCLEOTIDE SEQUENCE [LARGE SCALE GENOMIC DNA]</scope>
    <source>
        <strain evidence="1 2">Pla123a</strain>
    </source>
</reference>
<proteinExistence type="predicted"/>
<dbReference type="EMBL" id="SJPO01000007">
    <property type="protein sequence ID" value="TWT75508.1"/>
    <property type="molecule type" value="Genomic_DNA"/>
</dbReference>
<evidence type="ECO:0008006" key="3">
    <source>
        <dbReference type="Google" id="ProtNLM"/>
    </source>
</evidence>
<accession>A0A5C5YL22</accession>
<evidence type="ECO:0000313" key="2">
    <source>
        <dbReference type="Proteomes" id="UP000318478"/>
    </source>
</evidence>
<name>A0A5C5YL22_9BACT</name>
<dbReference type="AlphaFoldDB" id="A0A5C5YL22"/>
<organism evidence="1 2">
    <name type="scientific">Posidoniimonas polymericola</name>
    <dbReference type="NCBI Taxonomy" id="2528002"/>
    <lineage>
        <taxon>Bacteria</taxon>
        <taxon>Pseudomonadati</taxon>
        <taxon>Planctomycetota</taxon>
        <taxon>Planctomycetia</taxon>
        <taxon>Pirellulales</taxon>
        <taxon>Lacipirellulaceae</taxon>
        <taxon>Posidoniimonas</taxon>
    </lineage>
</organism>
<dbReference type="OrthoDB" id="326243at2"/>
<evidence type="ECO:0000313" key="1">
    <source>
        <dbReference type="EMBL" id="TWT75508.1"/>
    </source>
</evidence>
<gene>
    <name evidence="1" type="ORF">Pla123a_30170</name>
</gene>
<keyword evidence="2" id="KW-1185">Reference proteome</keyword>
<protein>
    <recommendedName>
        <fullName evidence="3">DUF3102 domain-containing protein</fullName>
    </recommendedName>
</protein>
<dbReference type="RefSeq" id="WP_146588330.1">
    <property type="nucleotide sequence ID" value="NZ_SJPO01000007.1"/>
</dbReference>
<dbReference type="Pfam" id="PF11300">
    <property type="entry name" value="DUF3102"/>
    <property type="match status" value="1"/>
</dbReference>
<dbReference type="Proteomes" id="UP000318478">
    <property type="component" value="Unassembled WGS sequence"/>
</dbReference>
<comment type="caution">
    <text evidence="1">The sequence shown here is derived from an EMBL/GenBank/DDBJ whole genome shotgun (WGS) entry which is preliminary data.</text>
</comment>